<dbReference type="AlphaFoldDB" id="A0A9P6H2S1"/>
<name>A0A9P6H2S1_9MICR</name>
<organism evidence="1 2">
    <name type="scientific">Nosema granulosis</name>
    <dbReference type="NCBI Taxonomy" id="83296"/>
    <lineage>
        <taxon>Eukaryota</taxon>
        <taxon>Fungi</taxon>
        <taxon>Fungi incertae sedis</taxon>
        <taxon>Microsporidia</taxon>
        <taxon>Nosematidae</taxon>
        <taxon>Nosema</taxon>
    </lineage>
</organism>
<accession>A0A9P6H2S1</accession>
<reference evidence="1 2" key="1">
    <citation type="journal article" date="2020" name="Genome Biol. Evol.">
        <title>Comparative genomics of strictly vertically transmitted, feminizing microsporidia endosymbionts of amphipod crustaceans.</title>
        <authorList>
            <person name="Cormier A."/>
            <person name="Chebbi M.A."/>
            <person name="Giraud I."/>
            <person name="Wattier R."/>
            <person name="Teixeira M."/>
            <person name="Gilbert C."/>
            <person name="Rigaud T."/>
            <person name="Cordaux R."/>
        </authorList>
    </citation>
    <scope>NUCLEOTIDE SEQUENCE [LARGE SCALE GENOMIC DNA]</scope>
    <source>
        <strain evidence="1 2">Ou3-Ou53</strain>
    </source>
</reference>
<evidence type="ECO:0000313" key="2">
    <source>
        <dbReference type="Proteomes" id="UP000740883"/>
    </source>
</evidence>
<keyword evidence="2" id="KW-1185">Reference proteome</keyword>
<evidence type="ECO:0000313" key="1">
    <source>
        <dbReference type="EMBL" id="KAF9764408.1"/>
    </source>
</evidence>
<dbReference type="Proteomes" id="UP000740883">
    <property type="component" value="Unassembled WGS sequence"/>
</dbReference>
<comment type="caution">
    <text evidence="1">The sequence shown here is derived from an EMBL/GenBank/DDBJ whole genome shotgun (WGS) entry which is preliminary data.</text>
</comment>
<protein>
    <submittedName>
        <fullName evidence="1">Uncharacterized protein</fullName>
    </submittedName>
</protein>
<dbReference type="OrthoDB" id="2193138at2759"/>
<proteinExistence type="predicted"/>
<dbReference type="EMBL" id="SBJO01000024">
    <property type="protein sequence ID" value="KAF9764408.1"/>
    <property type="molecule type" value="Genomic_DNA"/>
</dbReference>
<gene>
    <name evidence="1" type="ORF">NGRA_0590</name>
</gene>
<sequence>MIHQVNLESIEQASKIVKSSDTKLLEYFDKNDRLKNKTDRKSLLKTYKINKDIENELKHLVNLLDNHLPSIDKETAKFREEIAIIGLKNKQQQISLLLHSEQDSSMDNDSDQ</sequence>